<evidence type="ECO:0000256" key="1">
    <source>
        <dbReference type="SAM" id="MobiDB-lite"/>
    </source>
</evidence>
<evidence type="ECO:0000313" key="2">
    <source>
        <dbReference type="EMBL" id="SUI46292.1"/>
    </source>
</evidence>
<proteinExistence type="predicted"/>
<feature type="region of interest" description="Disordered" evidence="1">
    <location>
        <begin position="197"/>
        <end position="217"/>
    </location>
</feature>
<dbReference type="AlphaFoldDB" id="A0A379YK91"/>
<sequence>MTTPTSLITPFTSPTSFLTDQEVATLKQYAHRDSLKQRPSHDLPVRLGISGTDTFESLQVDIAALITYYTARRLPFSIEQDLVNYSLTLSRRVVLPGIIAVWLDILKAEVCATTGAEYEALCSQAQNRLRQVTSANTFSDYARSRYQLKGNDQLKDFDHWFERFTEYDNFNPVEGDKQPQYPKPLHTFRHRKRIRIEQQKAARANQKPGRKGRKPDPSAYWGWMEPYETYQEFARADRPRFMMVVNNGLHILEQKFGIKFTREYILERAKYCRNKREFSLNNTGLMVIAKKLGLQNELIQMLECVPGRRFLLDKEQVTEPDPERQLSTEPVHATAAATTPAALVKPIQPKQQGQRRINRHTVESITVALKQYSSRSELRRRDRSLYESARRAHQKELLDMDDLLRGKGIEKTKGMGL</sequence>
<keyword evidence="3" id="KW-1185">Reference proteome</keyword>
<dbReference type="EMBL" id="UGYO01000001">
    <property type="protein sequence ID" value="SUI46292.1"/>
    <property type="molecule type" value="Genomic_DNA"/>
</dbReference>
<dbReference type="Proteomes" id="UP000254069">
    <property type="component" value="Unassembled WGS sequence"/>
</dbReference>
<evidence type="ECO:0000313" key="3">
    <source>
        <dbReference type="Proteomes" id="UP000254069"/>
    </source>
</evidence>
<protein>
    <submittedName>
        <fullName evidence="2">Uncharacterized protein</fullName>
    </submittedName>
</protein>
<reference evidence="2 3" key="1">
    <citation type="submission" date="2018-06" db="EMBL/GenBank/DDBJ databases">
        <authorList>
            <consortium name="Pathogen Informatics"/>
            <person name="Doyle S."/>
        </authorList>
    </citation>
    <scope>NUCLEOTIDE SEQUENCE [LARGE SCALE GENOMIC DNA]</scope>
    <source>
        <strain evidence="2 3">NCTC10738</strain>
    </source>
</reference>
<gene>
    <name evidence="2" type="ORF">NCTC10738_00163</name>
</gene>
<name>A0A379YK91_9GAMM</name>
<organism evidence="2 3">
    <name type="scientific">Shewanella algae</name>
    <dbReference type="NCBI Taxonomy" id="38313"/>
    <lineage>
        <taxon>Bacteria</taxon>
        <taxon>Pseudomonadati</taxon>
        <taxon>Pseudomonadota</taxon>
        <taxon>Gammaproteobacteria</taxon>
        <taxon>Alteromonadales</taxon>
        <taxon>Shewanellaceae</taxon>
        <taxon>Shewanella</taxon>
    </lineage>
</organism>
<accession>A0A379YK91</accession>
<dbReference type="RefSeq" id="WP_107110901.1">
    <property type="nucleotide sequence ID" value="NZ_CP068228.1"/>
</dbReference>